<name>A0ABU3H532_9BACL</name>
<dbReference type="InterPro" id="IPR011042">
    <property type="entry name" value="6-blade_b-propeller_TolB-like"/>
</dbReference>
<evidence type="ECO:0008006" key="3">
    <source>
        <dbReference type="Google" id="ProtNLM"/>
    </source>
</evidence>
<organism evidence="1 2">
    <name type="scientific">Paenibacillus forsythiae</name>
    <dbReference type="NCBI Taxonomy" id="365616"/>
    <lineage>
        <taxon>Bacteria</taxon>
        <taxon>Bacillati</taxon>
        <taxon>Bacillota</taxon>
        <taxon>Bacilli</taxon>
        <taxon>Bacillales</taxon>
        <taxon>Paenibacillaceae</taxon>
        <taxon>Paenibacillus</taxon>
    </lineage>
</organism>
<dbReference type="RefSeq" id="WP_025702132.1">
    <property type="nucleotide sequence ID" value="NZ_JAUSUY010000002.1"/>
</dbReference>
<evidence type="ECO:0000313" key="1">
    <source>
        <dbReference type="EMBL" id="MDT3425162.1"/>
    </source>
</evidence>
<dbReference type="SUPFAM" id="SSF75011">
    <property type="entry name" value="3-carboxy-cis,cis-mucoante lactonizing enzyme"/>
    <property type="match status" value="1"/>
</dbReference>
<dbReference type="Gene3D" id="2.120.10.30">
    <property type="entry name" value="TolB, C-terminal domain"/>
    <property type="match status" value="1"/>
</dbReference>
<sequence length="1311" mass="143846">MAKTLHFQLVSGYNDEQLTLHVGTDSHPLKKHTEETIRQAAATNRALGLLNEKSLQLFTHYAEVPEEHFPTDRLTRIRVTSPDPDPEIYLPRLHHVSIHIPERHRRAYFERKLARNGYLDHHPKLSALGLDLTQLADGPSDAELIQASVDAGAAYTPWDIAIAILFSNPELAFSQPYTATIVTHDHIAPPQNVDPAQYQRVYDLAIAISAQGQASSTGGWATITDSTDKDGNPMYYEYDFGNRKAGDRILIYTFSDKTTQYATAPNSSAMQSANNDTRLQNQTWSVSQGKTAFQKKDDSGDPVVQQSFASAKPKSSALSANPKFKWTVTNQTPNHGLSVNASTLSFNADNQFSIQAKNTYLRTLSAYAEFFNENGEAIRNPQGWVDKLPAPLNSWFETDYKKYITALSAVDTIMGIPIPADPTTLSFPFPSDAVRVDLLFGGLGTSYWDDDVDVAGAILTGLFQYAIPLIFLMTKTAIKNSKWYTDYVEDSDNVMAVMEASFGIVTGNVAIEVALGNTKELLINLANAAAGILFSKGLEKLVLHITKEITVQELEDHIPFVGWALRAANIAMDIAQMAITTGEIISSPATLKVKVTRAMDLKFTLHPDPEHGEAGNPETAVWPAVSHHYQVIVQYQGGTNFVLTGSMPVTTSNTPLQLTFANIPVGGTLQIIAGIYSESGWLCGKYQGDWMPAFPDDGSTALTQTGSITEILVPLTQDTQYIYKEKIVFDAASQKYIWHAGDLPTATVTNLDCSSGGNYICNPAGITLNGQAYVIGYVWNASSQNYYAQNLSVLADPNSRYKLSEAAFAIQPVVAYDQFGVEPKEGEERQISVNNFVVDTRNNEFHLRQVHLMDGNTGFGLNDPNLPSWGRFNLPNLDAIVVHPTGAVIAVSWKDSKMEILQIPSEPTDDAHAPVAQMVSGRGVRQGLLQGPSALAVAPDGRVLILETLNRRIQSFDVQGNPVASFLGEFLFTLSSAEYAADLDEGVFSAALQEQFQANGLTHIFDLGKGLASDLNSGVLTDALINAFADEGVYLAYAPDAMDDHEISSYVTVVSEDLQWTITDPTRNAVYDIQQAGVALSVYDTLTNVTVDVRAEGSIWVVEDWNGAQSYYIAQDVADSQVLNVNRYLSYLPLYTPDNLTKITYLDVAVEAKGYVYVLSYAGSGNVPSNYSLDIYAPDGTFLVRTPNARLQPTAPEYISAAKFVIDVWRNVYTLNYEAMVGANNRTEPTISHWVPTPPLFDLELDDQTDFDNHDVPAVQADFAQYGITLSDSTQIVTISQSGYWQVIDGAKTYDVIRSGEKLEVYDIPVV</sequence>
<protein>
    <recommendedName>
        <fullName evidence="3">NHL repeat containing protein</fullName>
    </recommendedName>
</protein>
<comment type="caution">
    <text evidence="1">The sequence shown here is derived from an EMBL/GenBank/DDBJ whole genome shotgun (WGS) entry which is preliminary data.</text>
</comment>
<dbReference type="EMBL" id="JAUSUY010000002">
    <property type="protein sequence ID" value="MDT3425162.1"/>
    <property type="molecule type" value="Genomic_DNA"/>
</dbReference>
<dbReference type="Proteomes" id="UP001248709">
    <property type="component" value="Unassembled WGS sequence"/>
</dbReference>
<gene>
    <name evidence="1" type="ORF">J2Z22_000675</name>
</gene>
<evidence type="ECO:0000313" key="2">
    <source>
        <dbReference type="Proteomes" id="UP001248709"/>
    </source>
</evidence>
<proteinExistence type="predicted"/>
<reference evidence="1 2" key="1">
    <citation type="submission" date="2023-07" db="EMBL/GenBank/DDBJ databases">
        <title>Genomic Encyclopedia of Type Strains, Phase IV (KMG-IV): sequencing the most valuable type-strain genomes for metagenomic binning, comparative biology and taxonomic classification.</title>
        <authorList>
            <person name="Goeker M."/>
        </authorList>
    </citation>
    <scope>NUCLEOTIDE SEQUENCE [LARGE SCALE GENOMIC DNA]</scope>
    <source>
        <strain evidence="1 2">T98</strain>
    </source>
</reference>
<keyword evidence="2" id="KW-1185">Reference proteome</keyword>
<accession>A0ABU3H532</accession>